<name>A0A8K0NWQ8_LADFU</name>
<keyword evidence="2" id="KW-1015">Disulfide bond</keyword>
<dbReference type="InterPro" id="IPR001314">
    <property type="entry name" value="Peptidase_S1A"/>
</dbReference>
<dbReference type="InterPro" id="IPR043504">
    <property type="entry name" value="Peptidase_S1_PA_chymotrypsin"/>
</dbReference>
<dbReference type="OrthoDB" id="6339452at2759"/>
<dbReference type="PRINTS" id="PR00722">
    <property type="entry name" value="CHYMOTRYPSIN"/>
</dbReference>
<accession>A0A8K0NWQ8</accession>
<evidence type="ECO:0000313" key="6">
    <source>
        <dbReference type="EMBL" id="KAG8222559.1"/>
    </source>
</evidence>
<dbReference type="AlphaFoldDB" id="A0A8K0NWQ8"/>
<evidence type="ECO:0000259" key="5">
    <source>
        <dbReference type="PROSITE" id="PS51888"/>
    </source>
</evidence>
<evidence type="ECO:0000313" key="7">
    <source>
        <dbReference type="Proteomes" id="UP000792457"/>
    </source>
</evidence>
<dbReference type="SMART" id="SM00680">
    <property type="entry name" value="CLIP"/>
    <property type="match status" value="1"/>
</dbReference>
<feature type="domain" description="Peptidase S1" evidence="4">
    <location>
        <begin position="112"/>
        <end position="306"/>
    </location>
</feature>
<reference evidence="6" key="1">
    <citation type="submission" date="2013-04" db="EMBL/GenBank/DDBJ databases">
        <authorList>
            <person name="Qu J."/>
            <person name="Murali S.C."/>
            <person name="Bandaranaike D."/>
            <person name="Bellair M."/>
            <person name="Blankenburg K."/>
            <person name="Chao H."/>
            <person name="Dinh H."/>
            <person name="Doddapaneni H."/>
            <person name="Downs B."/>
            <person name="Dugan-Rocha S."/>
            <person name="Elkadiri S."/>
            <person name="Gnanaolivu R.D."/>
            <person name="Hernandez B."/>
            <person name="Javaid M."/>
            <person name="Jayaseelan J.C."/>
            <person name="Lee S."/>
            <person name="Li M."/>
            <person name="Ming W."/>
            <person name="Munidasa M."/>
            <person name="Muniz J."/>
            <person name="Nguyen L."/>
            <person name="Ongeri F."/>
            <person name="Osuji N."/>
            <person name="Pu L.-L."/>
            <person name="Puazo M."/>
            <person name="Qu C."/>
            <person name="Quiroz J."/>
            <person name="Raj R."/>
            <person name="Weissenberger G."/>
            <person name="Xin Y."/>
            <person name="Zou X."/>
            <person name="Han Y."/>
            <person name="Richards S."/>
            <person name="Worley K."/>
            <person name="Muzny D."/>
            <person name="Gibbs R."/>
        </authorList>
    </citation>
    <scope>NUCLEOTIDE SEQUENCE</scope>
    <source>
        <strain evidence="6">Sampled in the wild</strain>
    </source>
</reference>
<proteinExistence type="predicted"/>
<dbReference type="EMBL" id="KZ308137">
    <property type="protein sequence ID" value="KAG8222559.1"/>
    <property type="molecule type" value="Genomic_DNA"/>
</dbReference>
<evidence type="ECO:0000256" key="3">
    <source>
        <dbReference type="SAM" id="SignalP"/>
    </source>
</evidence>
<feature type="chain" id="PRO_5035464271" evidence="3">
    <location>
        <begin position="24"/>
        <end position="306"/>
    </location>
</feature>
<dbReference type="PANTHER" id="PTHR24260">
    <property type="match status" value="1"/>
</dbReference>
<dbReference type="CDD" id="cd00190">
    <property type="entry name" value="Tryp_SPc"/>
    <property type="match status" value="1"/>
</dbReference>
<dbReference type="InterPro" id="IPR018114">
    <property type="entry name" value="TRYPSIN_HIS"/>
</dbReference>
<dbReference type="PROSITE" id="PS00134">
    <property type="entry name" value="TRYPSIN_HIS"/>
    <property type="match status" value="1"/>
</dbReference>
<dbReference type="Proteomes" id="UP000792457">
    <property type="component" value="Unassembled WGS sequence"/>
</dbReference>
<reference evidence="6" key="2">
    <citation type="submission" date="2017-10" db="EMBL/GenBank/DDBJ databases">
        <title>Ladona fulva Genome sequencing and assembly.</title>
        <authorList>
            <person name="Murali S."/>
            <person name="Richards S."/>
            <person name="Bandaranaike D."/>
            <person name="Bellair M."/>
            <person name="Blankenburg K."/>
            <person name="Chao H."/>
            <person name="Dinh H."/>
            <person name="Doddapaneni H."/>
            <person name="Dugan-Rocha S."/>
            <person name="Elkadiri S."/>
            <person name="Gnanaolivu R."/>
            <person name="Hernandez B."/>
            <person name="Skinner E."/>
            <person name="Javaid M."/>
            <person name="Lee S."/>
            <person name="Li M."/>
            <person name="Ming W."/>
            <person name="Munidasa M."/>
            <person name="Muniz J."/>
            <person name="Nguyen L."/>
            <person name="Hughes D."/>
            <person name="Osuji N."/>
            <person name="Pu L.-L."/>
            <person name="Puazo M."/>
            <person name="Qu C."/>
            <person name="Quiroz J."/>
            <person name="Raj R."/>
            <person name="Weissenberger G."/>
            <person name="Xin Y."/>
            <person name="Zou X."/>
            <person name="Han Y."/>
            <person name="Worley K."/>
            <person name="Muzny D."/>
            <person name="Gibbs R."/>
        </authorList>
    </citation>
    <scope>NUCLEOTIDE SEQUENCE</scope>
    <source>
        <strain evidence="6">Sampled in the wild</strain>
    </source>
</reference>
<keyword evidence="7" id="KW-1185">Reference proteome</keyword>
<keyword evidence="1 3" id="KW-0732">Signal</keyword>
<dbReference type="Gene3D" id="2.40.10.10">
    <property type="entry name" value="Trypsin-like serine proteases"/>
    <property type="match status" value="3"/>
</dbReference>
<dbReference type="PROSITE" id="PS50240">
    <property type="entry name" value="TRYPSIN_DOM"/>
    <property type="match status" value="1"/>
</dbReference>
<dbReference type="Pfam" id="PF00089">
    <property type="entry name" value="Trypsin"/>
    <property type="match status" value="1"/>
</dbReference>
<dbReference type="InterPro" id="IPR009003">
    <property type="entry name" value="Peptidase_S1_PA"/>
</dbReference>
<gene>
    <name evidence="6" type="ORF">J437_LFUL016760</name>
</gene>
<organism evidence="6 7">
    <name type="scientific">Ladona fulva</name>
    <name type="common">Scarce chaser dragonfly</name>
    <name type="synonym">Libellula fulva</name>
    <dbReference type="NCBI Taxonomy" id="123851"/>
    <lineage>
        <taxon>Eukaryota</taxon>
        <taxon>Metazoa</taxon>
        <taxon>Ecdysozoa</taxon>
        <taxon>Arthropoda</taxon>
        <taxon>Hexapoda</taxon>
        <taxon>Insecta</taxon>
        <taxon>Pterygota</taxon>
        <taxon>Palaeoptera</taxon>
        <taxon>Odonata</taxon>
        <taxon>Epiprocta</taxon>
        <taxon>Anisoptera</taxon>
        <taxon>Libelluloidea</taxon>
        <taxon>Libellulidae</taxon>
        <taxon>Ladona</taxon>
    </lineage>
</organism>
<comment type="caution">
    <text evidence="6">The sequence shown here is derived from an EMBL/GenBank/DDBJ whole genome shotgun (WGS) entry which is preliminary data.</text>
</comment>
<evidence type="ECO:0000256" key="2">
    <source>
        <dbReference type="ARBA" id="ARBA00023157"/>
    </source>
</evidence>
<evidence type="ECO:0000259" key="4">
    <source>
        <dbReference type="PROSITE" id="PS50240"/>
    </source>
</evidence>
<dbReference type="InterPro" id="IPR051333">
    <property type="entry name" value="CLIP_Serine_Protease"/>
</dbReference>
<feature type="domain" description="Clip" evidence="5">
    <location>
        <begin position="37"/>
        <end position="81"/>
    </location>
</feature>
<protein>
    <submittedName>
        <fullName evidence="6">Uncharacterized protein</fullName>
    </submittedName>
</protein>
<dbReference type="InterPro" id="IPR001254">
    <property type="entry name" value="Trypsin_dom"/>
</dbReference>
<dbReference type="GO" id="GO:0004252">
    <property type="term" value="F:serine-type endopeptidase activity"/>
    <property type="evidence" value="ECO:0007669"/>
    <property type="project" value="InterPro"/>
</dbReference>
<sequence length="306" mass="33297">MAGHLGLLKFAILQIFLAGLSECQLFPGAVFSFEGDHCFDHSGLSGICRPIERCPHALEQLRNGGRPTTCSFIGYEPIVCCPTSNSHRPPGPSRRPGCSRYEQLCPKFSPVIVGGIKARPAEFPHMAAIGYGPEGDINWSCGGSLISDKYVLTAAHCLHSRSGPPRWVLLGSELLRETVGWSPNAKRGQTHPVIKRIPHPGYHPPAKYNDIALLEMGPATEHNVLSTLSQHVHPACLPLDDDYNRRSAIATGWGRGDSGGPLQVVKRKDCMYSILGVTSFGKLCAFANSPSVYTKVSEYIPWIESI</sequence>
<dbReference type="SUPFAM" id="SSF50494">
    <property type="entry name" value="Trypsin-like serine proteases"/>
    <property type="match status" value="1"/>
</dbReference>
<dbReference type="InterPro" id="IPR022700">
    <property type="entry name" value="CLIP"/>
</dbReference>
<feature type="signal peptide" evidence="3">
    <location>
        <begin position="1"/>
        <end position="23"/>
    </location>
</feature>
<feature type="non-terminal residue" evidence="6">
    <location>
        <position position="306"/>
    </location>
</feature>
<evidence type="ECO:0000256" key="1">
    <source>
        <dbReference type="ARBA" id="ARBA00022729"/>
    </source>
</evidence>
<dbReference type="PANTHER" id="PTHR24260:SF147">
    <property type="entry name" value="EG:BACR7A4.3 PROTEIN-RELATED"/>
    <property type="match status" value="1"/>
</dbReference>
<dbReference type="GO" id="GO:0006508">
    <property type="term" value="P:proteolysis"/>
    <property type="evidence" value="ECO:0007669"/>
    <property type="project" value="InterPro"/>
</dbReference>
<dbReference type="SMART" id="SM00020">
    <property type="entry name" value="Tryp_SPc"/>
    <property type="match status" value="1"/>
</dbReference>
<dbReference type="PROSITE" id="PS51888">
    <property type="entry name" value="CLIP"/>
    <property type="match status" value="1"/>
</dbReference>